<dbReference type="PANTHER" id="PTHR11214:SF364">
    <property type="entry name" value="HEXOSYLTRANSFERASE"/>
    <property type="match status" value="1"/>
</dbReference>
<evidence type="ECO:0000256" key="3">
    <source>
        <dbReference type="ARBA" id="ARBA00022676"/>
    </source>
</evidence>
<dbReference type="PANTHER" id="PTHR11214">
    <property type="entry name" value="BETA-1,3-N-ACETYLGLUCOSAMINYLTRANSFERASE"/>
    <property type="match status" value="1"/>
</dbReference>
<evidence type="ECO:0000256" key="1">
    <source>
        <dbReference type="ARBA" id="ARBA00004323"/>
    </source>
</evidence>
<dbReference type="Gene3D" id="3.90.550.50">
    <property type="match status" value="1"/>
</dbReference>
<name>A0A3M7SH04_BRAPC</name>
<accession>A0A3M7SH04</accession>
<keyword evidence="8 10" id="KW-0333">Golgi apparatus</keyword>
<dbReference type="InterPro" id="IPR002659">
    <property type="entry name" value="Glyco_trans_31"/>
</dbReference>
<evidence type="ECO:0000256" key="5">
    <source>
        <dbReference type="ARBA" id="ARBA00022692"/>
    </source>
</evidence>
<keyword evidence="5" id="KW-0812">Transmembrane</keyword>
<comment type="similarity">
    <text evidence="2 10">Belongs to the glycosyltransferase 31 family.</text>
</comment>
<dbReference type="GO" id="GO:0016758">
    <property type="term" value="F:hexosyltransferase activity"/>
    <property type="evidence" value="ECO:0007669"/>
    <property type="project" value="InterPro"/>
</dbReference>
<evidence type="ECO:0000256" key="7">
    <source>
        <dbReference type="ARBA" id="ARBA00022989"/>
    </source>
</evidence>
<keyword evidence="4 11" id="KW-0808">Transferase</keyword>
<evidence type="ECO:0000256" key="10">
    <source>
        <dbReference type="RuleBase" id="RU363063"/>
    </source>
</evidence>
<dbReference type="GO" id="GO:0006493">
    <property type="term" value="P:protein O-linked glycosylation"/>
    <property type="evidence" value="ECO:0007669"/>
    <property type="project" value="TreeGrafter"/>
</dbReference>
<evidence type="ECO:0000256" key="8">
    <source>
        <dbReference type="ARBA" id="ARBA00023034"/>
    </source>
</evidence>
<evidence type="ECO:0000313" key="11">
    <source>
        <dbReference type="EMBL" id="RNA35052.1"/>
    </source>
</evidence>
<keyword evidence="9" id="KW-0472">Membrane</keyword>
<dbReference type="GO" id="GO:0000139">
    <property type="term" value="C:Golgi membrane"/>
    <property type="evidence" value="ECO:0007669"/>
    <property type="project" value="UniProtKB-SubCell"/>
</dbReference>
<keyword evidence="6" id="KW-0735">Signal-anchor</keyword>
<dbReference type="Proteomes" id="UP000276133">
    <property type="component" value="Unassembled WGS sequence"/>
</dbReference>
<evidence type="ECO:0000256" key="6">
    <source>
        <dbReference type="ARBA" id="ARBA00022968"/>
    </source>
</evidence>
<dbReference type="OrthoDB" id="6381420at2759"/>
<evidence type="ECO:0000313" key="12">
    <source>
        <dbReference type="Proteomes" id="UP000276133"/>
    </source>
</evidence>
<dbReference type="STRING" id="10195.A0A3M7SH04"/>
<gene>
    <name evidence="11" type="ORF">BpHYR1_025687</name>
</gene>
<dbReference type="EC" id="2.4.1.-" evidence="10"/>
<keyword evidence="7" id="KW-1133">Transmembrane helix</keyword>
<evidence type="ECO:0000256" key="4">
    <source>
        <dbReference type="ARBA" id="ARBA00022679"/>
    </source>
</evidence>
<reference evidence="11 12" key="1">
    <citation type="journal article" date="2018" name="Sci. Rep.">
        <title>Genomic signatures of local adaptation to the degree of environmental predictability in rotifers.</title>
        <authorList>
            <person name="Franch-Gras L."/>
            <person name="Hahn C."/>
            <person name="Garcia-Roger E.M."/>
            <person name="Carmona M.J."/>
            <person name="Serra M."/>
            <person name="Gomez A."/>
        </authorList>
    </citation>
    <scope>NUCLEOTIDE SEQUENCE [LARGE SCALE GENOMIC DNA]</scope>
    <source>
        <strain evidence="11">HYR1</strain>
    </source>
</reference>
<sequence length="441" mass="51531">MNRLVYLTLLSFGPALIESRIENLEIKTSTETTFTSTSESTSTLKTTSPDYVPFWVKPQKVKPVLNPKSVCLKNQGENVDILLYSLTRMDDFKTRLLIRQTWANKTTFPFSELLFVLGQSINETLNRLVYEENENYGDIYQSDFIDTYKNLSYKSITAWRWISKNCMNAKLIVRSDDDMIVNLEAIHSDQMKNLIPLSNTFTCLYLDRSYALRDRNHKYYMPRIEFNETFYKIYCDGRGTIMSTDLIPKLYNYSYVNNNLWIDDANVGAIASYFKPNFKFIGNKYIEKWQISHQGCERDLGVIVSNDLEYEKQVEYSVAKASKMLGIVRRTFVYYDSRIAKLTYSTFERPHLEYAIATWNTRKKSKMSLIERVQHRATNASDISHLCYESRLTRLGLTNLKEGRRRGDLIQCYKIINGIEQLNLIGNCFKVNQNARELRST</sequence>
<evidence type="ECO:0000256" key="9">
    <source>
        <dbReference type="ARBA" id="ARBA00023136"/>
    </source>
</evidence>
<organism evidence="11 12">
    <name type="scientific">Brachionus plicatilis</name>
    <name type="common">Marine rotifer</name>
    <name type="synonym">Brachionus muelleri</name>
    <dbReference type="NCBI Taxonomy" id="10195"/>
    <lineage>
        <taxon>Eukaryota</taxon>
        <taxon>Metazoa</taxon>
        <taxon>Spiralia</taxon>
        <taxon>Gnathifera</taxon>
        <taxon>Rotifera</taxon>
        <taxon>Eurotatoria</taxon>
        <taxon>Monogononta</taxon>
        <taxon>Pseudotrocha</taxon>
        <taxon>Ploima</taxon>
        <taxon>Brachionidae</taxon>
        <taxon>Brachionus</taxon>
    </lineage>
</organism>
<dbReference type="AlphaFoldDB" id="A0A3M7SH04"/>
<proteinExistence type="inferred from homology"/>
<keyword evidence="3 10" id="KW-0328">Glycosyltransferase</keyword>
<keyword evidence="12" id="KW-1185">Reference proteome</keyword>
<protein>
    <recommendedName>
        <fullName evidence="10">Hexosyltransferase</fullName>
        <ecNumber evidence="10">2.4.1.-</ecNumber>
    </recommendedName>
</protein>
<comment type="caution">
    <text evidence="11">The sequence shown here is derived from an EMBL/GenBank/DDBJ whole genome shotgun (WGS) entry which is preliminary data.</text>
</comment>
<dbReference type="Pfam" id="PF01762">
    <property type="entry name" value="Galactosyl_T"/>
    <property type="match status" value="1"/>
</dbReference>
<comment type="subcellular location">
    <subcellularLocation>
        <location evidence="1 10">Golgi apparatus membrane</location>
        <topology evidence="1 10">Single-pass type II membrane protein</topology>
    </subcellularLocation>
</comment>
<evidence type="ECO:0000256" key="2">
    <source>
        <dbReference type="ARBA" id="ARBA00008661"/>
    </source>
</evidence>
<dbReference type="EMBL" id="REGN01001377">
    <property type="protein sequence ID" value="RNA35052.1"/>
    <property type="molecule type" value="Genomic_DNA"/>
</dbReference>